<dbReference type="InterPro" id="IPR011683">
    <property type="entry name" value="Glyco_hydro_53"/>
</dbReference>
<dbReference type="GO" id="GO:0015926">
    <property type="term" value="F:glucosidase activity"/>
    <property type="evidence" value="ECO:0007669"/>
    <property type="project" value="InterPro"/>
</dbReference>
<evidence type="ECO:0000313" key="8">
    <source>
        <dbReference type="Proteomes" id="UP000483362"/>
    </source>
</evidence>
<comment type="caution">
    <text evidence="7">The sequence shown here is derived from an EMBL/GenBank/DDBJ whole genome shotgun (WGS) entry which is preliminary data.</text>
</comment>
<sequence length="351" mass="39279">MKIIALLFCFVISAASVMTWASESPDTFWLGADISGTTELEAQGVQLYNAAGEPRENTQLMHELGLNAVRLRVWVNPQQGFCSPHDVLVMARRAKALGMAIMIDFHYSDWWADPHKQNIPAAWKNFNYEQMKQALAAHTRETLQLLKDDNIDVKWVQVGNETTHGFLWPMGRAETSMAQYAGLTQAGYEAVKQVYPAAQVIIHLDSACDPKRYDFIFDGLRRYGAHWDVIGVSVYPYWDKDAGLEQDLEGTLRDFTANLVRLSKKYGCETMVVETGTEAAKPQEGKQVMQAIIDAALNKTQGQCHGVFYWAPELEGQYPLGAFSNHRPTAIMQAFTEAAARLAARSAGPRR</sequence>
<evidence type="ECO:0000313" key="7">
    <source>
        <dbReference type="EMBL" id="MSS17473.1"/>
    </source>
</evidence>
<dbReference type="PANTHER" id="PTHR34983">
    <property type="entry name" value="ARABINOGALACTAN ENDO-BETA-1,4-GALACTANASE A"/>
    <property type="match status" value="1"/>
</dbReference>
<dbReference type="InterPro" id="IPR017853">
    <property type="entry name" value="GH"/>
</dbReference>
<comment type="catalytic activity">
    <reaction evidence="1 6">
        <text>The enzyme specifically hydrolyzes (1-&gt;4)-beta-D-galactosidic linkages in type I arabinogalactans.</text>
        <dbReference type="EC" id="3.2.1.89"/>
    </reaction>
</comment>
<comment type="similarity">
    <text evidence="2 6">Belongs to the glycosyl hydrolase 53 family.</text>
</comment>
<dbReference type="Pfam" id="PF07745">
    <property type="entry name" value="Glyco_hydro_53"/>
    <property type="match status" value="1"/>
</dbReference>
<organism evidence="7 8">
    <name type="scientific">Sodaliphilus pleomorphus</name>
    <dbReference type="NCBI Taxonomy" id="2606626"/>
    <lineage>
        <taxon>Bacteria</taxon>
        <taxon>Pseudomonadati</taxon>
        <taxon>Bacteroidota</taxon>
        <taxon>Bacteroidia</taxon>
        <taxon>Bacteroidales</taxon>
        <taxon>Muribaculaceae</taxon>
        <taxon>Sodaliphilus</taxon>
    </lineage>
</organism>
<name>A0A6L5XDQ9_9BACT</name>
<keyword evidence="5 6" id="KW-0326">Glycosidase</keyword>
<evidence type="ECO:0000256" key="1">
    <source>
        <dbReference type="ARBA" id="ARBA00001695"/>
    </source>
</evidence>
<evidence type="ECO:0000256" key="3">
    <source>
        <dbReference type="ARBA" id="ARBA00012556"/>
    </source>
</evidence>
<dbReference type="Proteomes" id="UP000483362">
    <property type="component" value="Unassembled WGS sequence"/>
</dbReference>
<feature type="chain" id="PRO_5027138250" description="Arabinogalactan endo-beta-1,4-galactanase" evidence="6">
    <location>
        <begin position="22"/>
        <end position="351"/>
    </location>
</feature>
<evidence type="ECO:0000256" key="2">
    <source>
        <dbReference type="ARBA" id="ARBA00010687"/>
    </source>
</evidence>
<protein>
    <recommendedName>
        <fullName evidence="3 6">Arabinogalactan endo-beta-1,4-galactanase</fullName>
        <ecNumber evidence="3 6">3.2.1.89</ecNumber>
    </recommendedName>
</protein>
<dbReference type="GO" id="GO:0045490">
    <property type="term" value="P:pectin catabolic process"/>
    <property type="evidence" value="ECO:0007669"/>
    <property type="project" value="TreeGrafter"/>
</dbReference>
<proteinExistence type="inferred from homology"/>
<keyword evidence="4 6" id="KW-0378">Hydrolase</keyword>
<dbReference type="Gene3D" id="3.20.20.80">
    <property type="entry name" value="Glycosidases"/>
    <property type="match status" value="1"/>
</dbReference>
<dbReference type="EC" id="3.2.1.89" evidence="3 6"/>
<feature type="signal peptide" evidence="6">
    <location>
        <begin position="1"/>
        <end position="21"/>
    </location>
</feature>
<accession>A0A6L5XDQ9</accession>
<evidence type="ECO:0000256" key="5">
    <source>
        <dbReference type="ARBA" id="ARBA00023295"/>
    </source>
</evidence>
<dbReference type="EMBL" id="VULT01000009">
    <property type="protein sequence ID" value="MSS17473.1"/>
    <property type="molecule type" value="Genomic_DNA"/>
</dbReference>
<evidence type="ECO:0000256" key="4">
    <source>
        <dbReference type="ARBA" id="ARBA00022801"/>
    </source>
</evidence>
<dbReference type="SUPFAM" id="SSF51445">
    <property type="entry name" value="(Trans)glycosidases"/>
    <property type="match status" value="1"/>
</dbReference>
<dbReference type="RefSeq" id="WP_154328685.1">
    <property type="nucleotide sequence ID" value="NZ_CP045696.1"/>
</dbReference>
<gene>
    <name evidence="7" type="ORF">FYJ29_06850</name>
</gene>
<dbReference type="PANTHER" id="PTHR34983:SF1">
    <property type="entry name" value="ARABINOGALACTAN ENDO-BETA-1,4-GALACTANASE A"/>
    <property type="match status" value="1"/>
</dbReference>
<reference evidence="7 8" key="1">
    <citation type="submission" date="2019-08" db="EMBL/GenBank/DDBJ databases">
        <title>In-depth cultivation of the pig gut microbiome towards novel bacterial diversity and tailored functional studies.</title>
        <authorList>
            <person name="Wylensek D."/>
            <person name="Hitch T.C.A."/>
            <person name="Clavel T."/>
        </authorList>
    </citation>
    <scope>NUCLEOTIDE SEQUENCE [LARGE SCALE GENOMIC DNA]</scope>
    <source>
        <strain evidence="7 8">Oil-RF-744-WCA-WT-10</strain>
    </source>
</reference>
<dbReference type="AlphaFoldDB" id="A0A6L5XDQ9"/>
<dbReference type="GO" id="GO:0031218">
    <property type="term" value="F:arabinogalactan endo-1,4-beta-galactosidase activity"/>
    <property type="evidence" value="ECO:0007669"/>
    <property type="project" value="UniProtKB-EC"/>
</dbReference>
<keyword evidence="6" id="KW-0732">Signal</keyword>
<keyword evidence="8" id="KW-1185">Reference proteome</keyword>
<evidence type="ECO:0000256" key="6">
    <source>
        <dbReference type="RuleBase" id="RU361192"/>
    </source>
</evidence>